<gene>
    <name evidence="1" type="ORF">HMPREF0454_03527</name>
</gene>
<dbReference type="HOGENOM" id="CLU_3136269_0_0_6"/>
<dbReference type="EMBL" id="AGCI01000084">
    <property type="protein sequence ID" value="EHM40236.1"/>
    <property type="molecule type" value="Genomic_DNA"/>
</dbReference>
<evidence type="ECO:0000313" key="1">
    <source>
        <dbReference type="EMBL" id="EHM40236.1"/>
    </source>
</evidence>
<evidence type="ECO:0000313" key="2">
    <source>
        <dbReference type="Proteomes" id="UP000005959"/>
    </source>
</evidence>
<comment type="caution">
    <text evidence="1">The sequence shown here is derived from an EMBL/GenBank/DDBJ whole genome shotgun (WGS) entry which is preliminary data.</text>
</comment>
<organism evidence="1 2">
    <name type="scientific">Hafnia alvei ATCC 51873</name>
    <dbReference type="NCBI Taxonomy" id="1002364"/>
    <lineage>
        <taxon>Bacteria</taxon>
        <taxon>Pseudomonadati</taxon>
        <taxon>Pseudomonadota</taxon>
        <taxon>Gammaproteobacteria</taxon>
        <taxon>Enterobacterales</taxon>
        <taxon>Hafniaceae</taxon>
        <taxon>Hafnia</taxon>
    </lineage>
</organism>
<proteinExistence type="predicted"/>
<accession>G9YAA6</accession>
<name>G9YAA6_HAFAL</name>
<sequence>MLRRETSAGGIRPFNLFLHLTGCSRYSLIKRPKWRLTSECHSSKYTANK</sequence>
<dbReference type="AlphaFoldDB" id="G9YAA6"/>
<reference evidence="1 2" key="1">
    <citation type="submission" date="2011-08" db="EMBL/GenBank/DDBJ databases">
        <authorList>
            <person name="Weinstock G."/>
            <person name="Sodergren E."/>
            <person name="Clifton S."/>
            <person name="Fulton L."/>
            <person name="Fulton B."/>
            <person name="Courtney L."/>
            <person name="Fronick C."/>
            <person name="Harrison M."/>
            <person name="Strong C."/>
            <person name="Farmer C."/>
            <person name="Delahaunty K."/>
            <person name="Markovic C."/>
            <person name="Hall O."/>
            <person name="Minx P."/>
            <person name="Tomlinson C."/>
            <person name="Mitreva M."/>
            <person name="Hou S."/>
            <person name="Chen J."/>
            <person name="Wollam A."/>
            <person name="Pepin K.H."/>
            <person name="Johnson M."/>
            <person name="Bhonagiri V."/>
            <person name="Zhang X."/>
            <person name="Suruliraj S."/>
            <person name="Warren W."/>
            <person name="Chinwalla A."/>
            <person name="Mardis E.R."/>
            <person name="Wilson R.K."/>
        </authorList>
    </citation>
    <scope>NUCLEOTIDE SEQUENCE [LARGE SCALE GENOMIC DNA]</scope>
    <source>
        <strain evidence="1 2">ATCC 51873</strain>
    </source>
</reference>
<protein>
    <submittedName>
        <fullName evidence="1">Uncharacterized protein</fullName>
    </submittedName>
</protein>
<dbReference type="Proteomes" id="UP000005959">
    <property type="component" value="Unassembled WGS sequence"/>
</dbReference>